<dbReference type="InParanoid" id="E4UWQ2"/>
<sequence>MYSRARKGWLYSPEARFLNKNYDEDDTSKPSFQWRRKDTLEHQKVDSLTRYPIMRFWLFLHSFMLRSVAKRDKVDAYDYKLVTSPSLYGLTISYYDAQCDTELHSFHKEAIQRMVYGLSPNLKEIHIDRGRLGGFALQFPLKPAYDWEKHWEGFTLDKKLPGTFQKGKLERIILSKSEKNITRKDLEQWSDCTDFSVLRVLKLCPHFCQIEANTLEYLLNFEFTSIETFELWMGRFSRSSFFFQPCSTSFVTATRQFLERLPALSTLKLQDWHPNLELDVLQYSNIRKLYLKPVVGSSVSLKNLNQISTYCPLLSSLDISIRRLRGNADEIEMYRALGSMARLAYLQLSLDVKDPKFRLGGYNKAVDIPSDPSFDSFDMEFYPQITLGYYKCPRKGHLRDGLINSALDADLACSIFRTINSAKPDMSVPLQKMTVGVDLAEFPDKHGDCARTRYYNLLRYLGAEWTVERNHSDLATDNLIANRVRNRGVKWSRCYPSPHDTCLDPDLGAVFRSLWPPKGNSREVKDWHSFPLATGDNEAEIEGWLNRNNLG</sequence>
<evidence type="ECO:0000313" key="1">
    <source>
        <dbReference type="EMBL" id="EFR02595.1"/>
    </source>
</evidence>
<name>E4UWQ2_ARTGP</name>
<dbReference type="OMA" id="LYLEGWH"/>
<dbReference type="InterPro" id="IPR032675">
    <property type="entry name" value="LRR_dom_sf"/>
</dbReference>
<evidence type="ECO:0000313" key="2">
    <source>
        <dbReference type="Proteomes" id="UP000002669"/>
    </source>
</evidence>
<dbReference type="EMBL" id="DS989825">
    <property type="protein sequence ID" value="EFR02595.1"/>
    <property type="molecule type" value="Genomic_DNA"/>
</dbReference>
<dbReference type="GeneID" id="10028283"/>
<reference evidence="2" key="1">
    <citation type="journal article" date="2012" name="MBio">
        <title>Comparative genome analysis of Trichophyton rubrum and related dermatophytes reveals candidate genes involved in infection.</title>
        <authorList>
            <person name="Martinez D.A."/>
            <person name="Oliver B.G."/>
            <person name="Graeser Y."/>
            <person name="Goldberg J.M."/>
            <person name="Li W."/>
            <person name="Martinez-Rossi N.M."/>
            <person name="Monod M."/>
            <person name="Shelest E."/>
            <person name="Barton R.C."/>
            <person name="Birch E."/>
            <person name="Brakhage A.A."/>
            <person name="Chen Z."/>
            <person name="Gurr S.J."/>
            <person name="Heiman D."/>
            <person name="Heitman J."/>
            <person name="Kosti I."/>
            <person name="Rossi A."/>
            <person name="Saif S."/>
            <person name="Samalova M."/>
            <person name="Saunders C.W."/>
            <person name="Shea T."/>
            <person name="Summerbell R.C."/>
            <person name="Xu J."/>
            <person name="Young S."/>
            <person name="Zeng Q."/>
            <person name="Birren B.W."/>
            <person name="Cuomo C.A."/>
            <person name="White T.C."/>
        </authorList>
    </citation>
    <scope>NUCLEOTIDE SEQUENCE [LARGE SCALE GENOMIC DNA]</scope>
    <source>
        <strain evidence="2">ATCC MYA-4604 / CBS 118893</strain>
    </source>
</reference>
<dbReference type="SUPFAM" id="SSF52047">
    <property type="entry name" value="RNI-like"/>
    <property type="match status" value="1"/>
</dbReference>
<dbReference type="VEuPathDB" id="FungiDB:MGYG_05592"/>
<dbReference type="AlphaFoldDB" id="E4UWQ2"/>
<dbReference type="OrthoDB" id="3945550at2759"/>
<dbReference type="STRING" id="535722.E4UWQ2"/>
<dbReference type="HOGENOM" id="CLU_024672_1_0_1"/>
<accession>E4UWQ2</accession>
<keyword evidence="2" id="KW-1185">Reference proteome</keyword>
<dbReference type="Proteomes" id="UP000002669">
    <property type="component" value="Unassembled WGS sequence"/>
</dbReference>
<organism evidence="2">
    <name type="scientific">Arthroderma gypseum (strain ATCC MYA-4604 / CBS 118893)</name>
    <name type="common">Microsporum gypseum</name>
    <dbReference type="NCBI Taxonomy" id="535722"/>
    <lineage>
        <taxon>Eukaryota</taxon>
        <taxon>Fungi</taxon>
        <taxon>Dikarya</taxon>
        <taxon>Ascomycota</taxon>
        <taxon>Pezizomycotina</taxon>
        <taxon>Eurotiomycetes</taxon>
        <taxon>Eurotiomycetidae</taxon>
        <taxon>Onygenales</taxon>
        <taxon>Arthrodermataceae</taxon>
        <taxon>Nannizzia</taxon>
    </lineage>
</organism>
<protein>
    <submittedName>
        <fullName evidence="1">Uncharacterized protein</fullName>
    </submittedName>
</protein>
<proteinExistence type="predicted"/>
<dbReference type="RefSeq" id="XP_003173006.1">
    <property type="nucleotide sequence ID" value="XM_003172958.1"/>
</dbReference>
<gene>
    <name evidence="1" type="ORF">MGYG_05592</name>
</gene>
<dbReference type="Gene3D" id="3.80.10.10">
    <property type="entry name" value="Ribonuclease Inhibitor"/>
    <property type="match status" value="1"/>
</dbReference>
<dbReference type="eggNOG" id="ENOG502SJ7Y">
    <property type="taxonomic scope" value="Eukaryota"/>
</dbReference>